<dbReference type="SMART" id="SM00823">
    <property type="entry name" value="PKS_PP"/>
    <property type="match status" value="3"/>
</dbReference>
<dbReference type="InterPro" id="IPR045851">
    <property type="entry name" value="AMP-bd_C_sf"/>
</dbReference>
<dbReference type="RefSeq" id="WP_280944005.1">
    <property type="nucleotide sequence ID" value="NZ_CP123771.1"/>
</dbReference>
<dbReference type="Gene3D" id="3.40.50.12780">
    <property type="entry name" value="N-terminal domain of ligase-like"/>
    <property type="match status" value="1"/>
</dbReference>
<evidence type="ECO:0000256" key="3">
    <source>
        <dbReference type="ARBA" id="ARBA00022553"/>
    </source>
</evidence>
<dbReference type="SUPFAM" id="SSF47336">
    <property type="entry name" value="ACP-like"/>
    <property type="match status" value="3"/>
</dbReference>
<dbReference type="CDD" id="cd12117">
    <property type="entry name" value="A_NRPS_Srf_like"/>
    <property type="match status" value="1"/>
</dbReference>
<dbReference type="Pfam" id="PF00668">
    <property type="entry name" value="Condensation"/>
    <property type="match status" value="3"/>
</dbReference>
<evidence type="ECO:0000259" key="4">
    <source>
        <dbReference type="PROSITE" id="PS50075"/>
    </source>
</evidence>
<dbReference type="Gene3D" id="3.30.300.30">
    <property type="match status" value="3"/>
</dbReference>
<dbReference type="InterPro" id="IPR023213">
    <property type="entry name" value="CAT-like_dom_sf"/>
</dbReference>
<dbReference type="InterPro" id="IPR009081">
    <property type="entry name" value="PP-bd_ACP"/>
</dbReference>
<organism evidence="5 6">
    <name type="scientific">Pseudomonas viciae</name>
    <dbReference type="NCBI Taxonomy" id="2505979"/>
    <lineage>
        <taxon>Bacteria</taxon>
        <taxon>Pseudomonadati</taxon>
        <taxon>Pseudomonadota</taxon>
        <taxon>Gammaproteobacteria</taxon>
        <taxon>Pseudomonadales</taxon>
        <taxon>Pseudomonadaceae</taxon>
        <taxon>Pseudomonas</taxon>
    </lineage>
</organism>
<name>A0ABY8P691_9PSED</name>
<dbReference type="Pfam" id="PF00550">
    <property type="entry name" value="PP-binding"/>
    <property type="match status" value="3"/>
</dbReference>
<sequence>MIEPRCFSLSSTQQSVWLDQLLSPDIPSYNIGVTVQIHGAVDLAVFAAAVRVVVAQHDALRLIFSESDGHAQQRVATDLEAPFAYHDWRGEPEARAQALATITQLNRTPFALYDQPLWGMEWFQLSDTEALWNSRYHHLICDGTSVGLVGQAVSAAYNQLLRGEQPVLDPELARGYRTFAARDQEYLRSSRYDKAREYWLEQFPALPEPLFQAARSPSVQRQPQPNAAAHAVSAQATWPLGTQRLDALSQLAKAQGATLSHCLSALLAAYFSRVTDQRENLVIGLPVHNRANALQKRTVGMFSSVLPLAVAVDPLANFTQTVQQVAGQTLRSYRHQRYPLQALHRELRARAGHPGHLFELMLSVEQYPGDVNLGSARCSLRTWHSGYERYPLAVYLRDYEAQTEPFLELNYDPRLFNAEQIAAHLRRLEHLTEQVLAAPTRALADWPLLDDTERHQVIEKFNATTRDYPANEPLHVLFEAQVQRRPEATAVLDGDHSLSYRQLDQRAERLARHLAASGVETGSKVAVCMARGASLIVSILAILKRGAAYVPIDRDAPTAHQARVLVDCGTAWLLSAGDSPAPKDGVLVIDVEALTEDPTAGPSRLLASSAGDVAYVMYTSGSTGAPKGVQVPHRAVTRLVRNNGFAEFNAQDRIALAANPAFDACTLEIWGALLNGGCLVVCPRDTLLDAARFNEHLLHHEVSVLWLTAGLFHQFAEPLAPAFRSLRYLMVGGDVLDPRRIAQVLRHSPPQHLLNGYGPTESTTFATTHRITLEDALIGDIPIGKPIGNTQVYVLDEQRRPLPIGVAGELYIGGDGLALGYLNQPQLSEQRFVPNPFQPGSRLYRTGDLARWRADGVLMFLGRNDFQVKIRGFRIELGEIEAQLKALPEVSEAVVLADAQQRLLAYFTATTVQEPSELRARLAAVLPDYMLPATFVQVDSFALTANGKLDRRALPEPDETHFAQQRYEAPQGPVETRLAELWAQVLGVPRVGRQDNFFALGGHSLMAVQLVEQLRVQGWSLDVGTLFNASNLLNLALALALALEHPGEPVEACEPVAASIPPHCVRITPENVPLVNLPQAQIDRIVASVDGGTANVQDIYPLAPLQEGLLFQHLLQPTDDAYLLRATLAFDSRERLQGFIAAFDQVIARHDILRSAVLWEGLDEPVQVVWRAARLPVVHLADGETFAERALDIRRAPLAQAFTRFDALRQQWQLQLVHHHLAIDHATLGLLFAEVRALMLDPDHRLPPSVPFRPFVAQAREPRRQASAEAYFQRLLGDVDEPTLPYGLHDIQGTGRDNREAQCQLEPALSLRLRRLAKTQGVGVASLFHLAWAMLVGKTSGRDDVVFGTVLFGRFTGGQQVDRALGMFINTLPLRIDLDTPLHAALRQIHTRLIELLAHEHAPLALAQRCSALPAQAPLFTALLNFRHSQAQHSARPEFDLPGIQVLGSEERSNYPFCLSVDDLGDGFALTAQIQRSVCAEAVLAHMVQALSVVAQTLETAPTTLACTLDSLPAGQREQVLEGFNATHQPHPRDTLLQQPFEQQAALRPDAVAAYVATATAGTTTLTYGQLNRQANQLAHALLASGLRPDDRVAICLERGPHLLVALLAILKAGAAYVPLDPTYPPARLLHMLEDSAPRLVLSSQSLRGRLPATTTAERWELDAPALQAQLAALPIENPDVNGLHAAHLAYVIYTSGSTGLPKGVMIEHRNACNLLHWALRSFEADELQRSLFATSINFDLAVFECFVPLAAGAALQLVDNALALVSQASAVTLINSVPSAVEELLRIGAIPGATRVVNLAGEPLKARLVEQLFAQSATRRVCNLYGPTETTTYSTWLSMRREEGYVAGIGRPLDNTRVYLLDRHRQPVPLGVAGEIYIGGAGVARGYLNRPELSAERFLPDPFVTTPDARMYRTGDLGRWRADAHLEYLGRNDFQVKVRGFRIELGEIETQLLGMPGLREAVVVAQPGPSGDSRLVAYLVPHDAASPAPVLAEVRAHLQSRLPDYMLPSACVVLASLPLTPNGKLDRQALPAPAAASGGHAKQAPRGDTERRLAAIWTQVLGEPDIGREDDFFSLGGHSLLAVQLLEQLRRNGWDLDIRSVFERPTLATLAQRLETLGTGAAPEASATRIPTPCSQITPSMLDLIELPQAQIDLIAARVPGGAANIQDIYPLGPLQEGMLYHHRAQSAGDRYVLRSLLAFTDEARLQGFCAALEQVIARHDALRTLVLWEDLDEPLQVVLRQVAFVPRRLLFSGDDIAGQLQASADPRHYRLDLRQAPLIEAREAFDAVHERWLLLLLHHHVVVDHTSLELMIEEIALIEGARQADLPPPTSTRGLVAQARQAHVVAAARTFFSEQLGDLEEPTLPFAIDLETDPRWQALEHRQALPTELARRLRQQASAHGVSAASVCHLAWALVLSHLSGRDDVVFGTVLFGRLQAGAHADRTVGLFINTLPLRVRLDDGVQVVLARVQHALNGLLSHEQTPLALAQRCSAMPAGTALFSALFNYRYSHAEQANLRQAMPGMSLLHSEERTHYPFNLAVDDLGEGFQLTAQTHPGHAPARLVGFMQQALGALVEALEQAGDTSVLQLCVLPAEEKAQLDRLNPPLAAQAPAATLQQRFAEQAARSPDALAVIDEHQALSFRQLNQQANRLAHHLLAMGIQRGQRIAVCLEREAHLAIALLAVWKAGCAYVPLDPDYPVTRLAYMLSDSAPAALLTQEHVRDRLPSFDGGPLLSLDAQSEGLAAWQQACADNPDGAALGQQPSDLAYLIYTSGSTGQPKGVMVEHRSVLNLWAGLRQRLDDLPPGTRCSLNASVAFDASVQQLCQWLSGHCLVLVPKRVRLDAGALLGYLSAQQVTVFDCTPSQMQALLKHRQTLAAAEPLPQRILLGGEAVSSELWTQLAGEYEVRVLNVYGPTECTVDTTSAWLDHHSQPSLGQPLPNTQVQVLDGHGRRAPLGVAGEIHIGGYGVARGYWQREDLTRERFIVDPFTRQPGARLYRTGDLGRWELDGSLSYLGRTDFQVKIHGHRIELGEIESHLLALPGVRQAVVVGRADRHGVTRLVAYLQGSALPTPSQARTTLGERLPDYMLPSAYVRLDSLPLTANGKLDRNALPEPDAQAFVQTNYAAPQGEVEITLAALWCELLNVERVGRHDNFFALGGHSLIAMSLVERMRQQRLRVDISQLFTAPTLAGLAAATTPLKEMLL</sequence>
<dbReference type="Gene3D" id="2.30.38.10">
    <property type="entry name" value="Luciferase, Domain 3"/>
    <property type="match status" value="2"/>
</dbReference>
<feature type="domain" description="Carrier" evidence="4">
    <location>
        <begin position="2045"/>
        <end position="2119"/>
    </location>
</feature>
<accession>A0ABY8P691</accession>
<dbReference type="InterPro" id="IPR020806">
    <property type="entry name" value="PKS_PP-bd"/>
</dbReference>
<dbReference type="PROSITE" id="PS00455">
    <property type="entry name" value="AMP_BINDING"/>
    <property type="match status" value="3"/>
</dbReference>
<dbReference type="PANTHER" id="PTHR45527">
    <property type="entry name" value="NONRIBOSOMAL PEPTIDE SYNTHETASE"/>
    <property type="match status" value="1"/>
</dbReference>
<dbReference type="Gene3D" id="1.10.1200.10">
    <property type="entry name" value="ACP-like"/>
    <property type="match status" value="3"/>
</dbReference>
<dbReference type="PANTHER" id="PTHR45527:SF1">
    <property type="entry name" value="FATTY ACID SYNTHASE"/>
    <property type="match status" value="1"/>
</dbReference>
<dbReference type="PROSITE" id="PS00012">
    <property type="entry name" value="PHOSPHOPANTETHEINE"/>
    <property type="match status" value="2"/>
</dbReference>
<dbReference type="InterPro" id="IPR006162">
    <property type="entry name" value="Ppantetheine_attach_site"/>
</dbReference>
<evidence type="ECO:0000313" key="6">
    <source>
        <dbReference type="Proteomes" id="UP001227386"/>
    </source>
</evidence>
<dbReference type="InterPro" id="IPR042099">
    <property type="entry name" value="ANL_N_sf"/>
</dbReference>
<keyword evidence="6" id="KW-1185">Reference proteome</keyword>
<dbReference type="Proteomes" id="UP001227386">
    <property type="component" value="Chromosome"/>
</dbReference>
<protein>
    <submittedName>
        <fullName evidence="5">Amino acid adenylation domain-containing protein</fullName>
    </submittedName>
</protein>
<comment type="cofactor">
    <cofactor evidence="1">
        <name>pantetheine 4'-phosphate</name>
        <dbReference type="ChEBI" id="CHEBI:47942"/>
    </cofactor>
</comment>
<keyword evidence="3" id="KW-0597">Phosphoprotein</keyword>
<dbReference type="NCBIfam" id="NF003417">
    <property type="entry name" value="PRK04813.1"/>
    <property type="match status" value="3"/>
</dbReference>
<dbReference type="Pfam" id="PF13193">
    <property type="entry name" value="AMP-binding_C"/>
    <property type="match status" value="3"/>
</dbReference>
<feature type="domain" description="Carrier" evidence="4">
    <location>
        <begin position="969"/>
        <end position="1043"/>
    </location>
</feature>
<dbReference type="SUPFAM" id="SSF52777">
    <property type="entry name" value="CoA-dependent acyltransferases"/>
    <property type="match status" value="6"/>
</dbReference>
<dbReference type="Gene3D" id="3.30.559.30">
    <property type="entry name" value="Nonribosomal peptide synthetase, condensation domain"/>
    <property type="match status" value="3"/>
</dbReference>
<keyword evidence="2" id="KW-0596">Phosphopantetheine</keyword>
<proteinExistence type="predicted"/>
<evidence type="ECO:0000256" key="2">
    <source>
        <dbReference type="ARBA" id="ARBA00022450"/>
    </source>
</evidence>
<dbReference type="InterPro" id="IPR020845">
    <property type="entry name" value="AMP-binding_CS"/>
</dbReference>
<dbReference type="InterPro" id="IPR000873">
    <property type="entry name" value="AMP-dep_synth/lig_dom"/>
</dbReference>
<evidence type="ECO:0000313" key="5">
    <source>
        <dbReference type="EMBL" id="WGO90966.1"/>
    </source>
</evidence>
<dbReference type="InterPro" id="IPR010071">
    <property type="entry name" value="AA_adenyl_dom"/>
</dbReference>
<gene>
    <name evidence="5" type="ORF">QCD61_14570</name>
</gene>
<feature type="domain" description="Carrier" evidence="4">
    <location>
        <begin position="3128"/>
        <end position="3202"/>
    </location>
</feature>
<dbReference type="CDD" id="cd05930">
    <property type="entry name" value="A_NRPS"/>
    <property type="match status" value="1"/>
</dbReference>
<dbReference type="SUPFAM" id="SSF56801">
    <property type="entry name" value="Acetyl-CoA synthetase-like"/>
    <property type="match status" value="3"/>
</dbReference>
<dbReference type="PROSITE" id="PS50075">
    <property type="entry name" value="CARRIER"/>
    <property type="match status" value="3"/>
</dbReference>
<dbReference type="NCBIfam" id="TIGR01733">
    <property type="entry name" value="AA-adenyl-dom"/>
    <property type="match status" value="3"/>
</dbReference>
<dbReference type="InterPro" id="IPR036736">
    <property type="entry name" value="ACP-like_sf"/>
</dbReference>
<reference evidence="5 6" key="1">
    <citation type="journal article" date="2012" name="Appl. Soil Ecol.">
        <title>Isolation and characterization of new plant growth-promoting bacterial endophytes.</title>
        <authorList>
            <person name="Rashid S."/>
            <person name="Charles T.C."/>
            <person name="Glick B.R."/>
        </authorList>
    </citation>
    <scope>NUCLEOTIDE SEQUENCE [LARGE SCALE GENOMIC DNA]</scope>
    <source>
        <strain evidence="5 6">YsS1</strain>
    </source>
</reference>
<dbReference type="EMBL" id="CP123771">
    <property type="protein sequence ID" value="WGO90966.1"/>
    <property type="molecule type" value="Genomic_DNA"/>
</dbReference>
<evidence type="ECO:0000256" key="1">
    <source>
        <dbReference type="ARBA" id="ARBA00001957"/>
    </source>
</evidence>
<dbReference type="Gene3D" id="3.30.559.10">
    <property type="entry name" value="Chloramphenicol acetyltransferase-like domain"/>
    <property type="match status" value="3"/>
</dbReference>
<dbReference type="InterPro" id="IPR025110">
    <property type="entry name" value="AMP-bd_C"/>
</dbReference>
<dbReference type="CDD" id="cd19544">
    <property type="entry name" value="E-C_NRPS"/>
    <property type="match status" value="2"/>
</dbReference>
<dbReference type="Gene3D" id="3.40.50.980">
    <property type="match status" value="4"/>
</dbReference>
<dbReference type="Pfam" id="PF00501">
    <property type="entry name" value="AMP-binding"/>
    <property type="match status" value="3"/>
</dbReference>
<dbReference type="InterPro" id="IPR001242">
    <property type="entry name" value="Condensation_dom"/>
</dbReference>